<name>A0A8H3DYR7_9AGAM</name>
<evidence type="ECO:0000313" key="1">
    <source>
        <dbReference type="EMBL" id="CAE7104303.1"/>
    </source>
</evidence>
<comment type="caution">
    <text evidence="1">The sequence shown here is derived from an EMBL/GenBank/DDBJ whole genome shotgun (WGS) entry which is preliminary data.</text>
</comment>
<dbReference type="EMBL" id="CAJNJQ010000852">
    <property type="protein sequence ID" value="CAE7104303.1"/>
    <property type="molecule type" value="Genomic_DNA"/>
</dbReference>
<accession>A0A8H3DYR7</accession>
<sequence length="13" mass="1589">MRQSLEATYEYPT</sequence>
<evidence type="ECO:0000313" key="2">
    <source>
        <dbReference type="Proteomes" id="UP000663827"/>
    </source>
</evidence>
<dbReference type="Proteomes" id="UP000663827">
    <property type="component" value="Unassembled WGS sequence"/>
</dbReference>
<gene>
    <name evidence="1" type="ORF">RDB_LOCUS42988</name>
</gene>
<organism evidence="1 2">
    <name type="scientific">Rhizoctonia solani</name>
    <dbReference type="NCBI Taxonomy" id="456999"/>
    <lineage>
        <taxon>Eukaryota</taxon>
        <taxon>Fungi</taxon>
        <taxon>Dikarya</taxon>
        <taxon>Basidiomycota</taxon>
        <taxon>Agaricomycotina</taxon>
        <taxon>Agaricomycetes</taxon>
        <taxon>Cantharellales</taxon>
        <taxon>Ceratobasidiaceae</taxon>
        <taxon>Rhizoctonia</taxon>
    </lineage>
</organism>
<reference evidence="1" key="1">
    <citation type="submission" date="2021-01" db="EMBL/GenBank/DDBJ databases">
        <authorList>
            <person name="Kaushik A."/>
        </authorList>
    </citation>
    <scope>NUCLEOTIDE SEQUENCE</scope>
    <source>
        <strain evidence="1">AG5</strain>
    </source>
</reference>
<protein>
    <submittedName>
        <fullName evidence="1">Uncharacterized protein</fullName>
    </submittedName>
</protein>
<proteinExistence type="predicted"/>